<proteinExistence type="predicted"/>
<evidence type="ECO:0000313" key="1">
    <source>
        <dbReference type="EMBL" id="QHU20905.1"/>
    </source>
</evidence>
<reference evidence="1" key="1">
    <citation type="journal article" date="2020" name="Nature">
        <title>Giant virus diversity and host interactions through global metagenomics.</title>
        <authorList>
            <person name="Schulz F."/>
            <person name="Roux S."/>
            <person name="Paez-Espino D."/>
            <person name="Jungbluth S."/>
            <person name="Walsh D.A."/>
            <person name="Denef V.J."/>
            <person name="McMahon K.D."/>
            <person name="Konstantinidis K.T."/>
            <person name="Eloe-Fadrosh E.A."/>
            <person name="Kyrpides N.C."/>
            <person name="Woyke T."/>
        </authorList>
    </citation>
    <scope>NUCLEOTIDE SEQUENCE</scope>
    <source>
        <strain evidence="1">GVMAG-S-3300013094-100</strain>
    </source>
</reference>
<protein>
    <submittedName>
        <fullName evidence="1">Uncharacterized protein</fullName>
    </submittedName>
</protein>
<dbReference type="AlphaFoldDB" id="A0A6C0KSG6"/>
<accession>A0A6C0KSG6</accession>
<name>A0A6C0KSG6_9ZZZZ</name>
<sequence>MSSILGTHDLDIFSATGGPEVATFGNQNAGVQIRFYDQYSQNGAGGYLAGMNNSNFWIIKDAGSNAQVGIGTTLPTPGATLQVQGTLFTSNIGTYNSNSNIYFNNQNVMGVSNIVFNGNLINANTATSFVTSQWNTTTNNDIQFGGNVAIGATNITSFGTACNLLVVGNMLITGNVTASNYVNQNAVLGVYSSATIYNPAGDGSKTILTNDPTTANCVLYSFNLGPGRYIITSTIPYQNLTPMMALDTANWGTVGLYQATPQTLTTTTVPIRYSQLSAIGSYISTDLEAISFSWFLDSTTINQPSYVIAVFGKGHQLKFAPSGYNFPAPTLYTVPMRGIGYDDIISVRQALQINPVRSTQVLTGYKTAFPVAGNGYLTAATSNVDFYVNGSKLNSLSDYTLSAAAFDGTTTSWTINTTTAIATNSKVDILLWPQVNPANSSFYSSGFLYQQINTSSSPWLNVASGGVRLGSKCVIDGDLYVQGNIWGGCNTNAFTSTLQYTGNAPFNIAANTIGTGNLINGAVTPAKMNFLNSGVTLNTVGTNFIMGTSNIIGSIGIGTTSLNSTYTMECYGLAHIGGGLYVDNFIQTQSIVSPTLFQVKSGANSLNALNIVGGSTFNSGYVGIGTTAPASNLHVIGNMYVQSTAGSNTIQTDVYGNVNISGSLNVGNMGIYRNRIINGDMRISQRFAAGTNINVGNSVNTYLVDRSYTFQNVSTGQLQLLQNTLVNTDIPYQYGFRYSLKTTATTAISGATITINGIAQGIEGYNIADLNWGSVYGQPISVSFWFRTNATGNIGVSLSYTGTSPASYYTVYFSALGSSTWQYVTLSNIPAPPTGTAANTTNTAALTINIGSFTNLTISFINGWNTSAAYSSSSTNWAGTLNNYIEVTGLQLEKGTIATSFEFRPIPIELEMCQRYYETSIDMGYAAGTSSVTTGTGAMYYTTVFGISSLSYGMVSFKVPKRAITTGNVSTYAPAGSTSPVCTFYVGATNTAAQAVVIASASTTGFNFTIASANTGVAVMSWVASCDF</sequence>
<organism evidence="1">
    <name type="scientific">viral metagenome</name>
    <dbReference type="NCBI Taxonomy" id="1070528"/>
    <lineage>
        <taxon>unclassified sequences</taxon>
        <taxon>metagenomes</taxon>
        <taxon>organismal metagenomes</taxon>
    </lineage>
</organism>
<dbReference type="EMBL" id="MN740975">
    <property type="protein sequence ID" value="QHU20905.1"/>
    <property type="molecule type" value="Genomic_DNA"/>
</dbReference>